<gene>
    <name evidence="1" type="ORF">SAMN02745664_12435</name>
</gene>
<reference evidence="2" key="1">
    <citation type="submission" date="2017-01" db="EMBL/GenBank/DDBJ databases">
        <authorList>
            <person name="Varghese N."/>
            <person name="Submissions S."/>
        </authorList>
    </citation>
    <scope>NUCLEOTIDE SEQUENCE [LARGE SCALE GENOMIC DNA]</scope>
    <source>
        <strain evidence="2">DSM 21768</strain>
    </source>
</reference>
<evidence type="ECO:0000313" key="1">
    <source>
        <dbReference type="EMBL" id="SIS08439.1"/>
    </source>
</evidence>
<dbReference type="STRING" id="34061.B0189_08680"/>
<dbReference type="AlphaFoldDB" id="A0A1N7G757"/>
<proteinExistence type="predicted"/>
<accession>A0A1N7G757</accession>
<evidence type="ECO:0000313" key="2">
    <source>
        <dbReference type="Proteomes" id="UP000187495"/>
    </source>
</evidence>
<organism evidence="1 2">
    <name type="scientific">Moraxella cuniculi DSM 21768</name>
    <dbReference type="NCBI Taxonomy" id="1122245"/>
    <lineage>
        <taxon>Bacteria</taxon>
        <taxon>Pseudomonadati</taxon>
        <taxon>Pseudomonadota</taxon>
        <taxon>Gammaproteobacteria</taxon>
        <taxon>Moraxellales</taxon>
        <taxon>Moraxellaceae</taxon>
        <taxon>Moraxella</taxon>
    </lineage>
</organism>
<name>A0A1N7G757_9GAMM</name>
<dbReference type="Proteomes" id="UP000187495">
    <property type="component" value="Unassembled WGS sequence"/>
</dbReference>
<keyword evidence="2" id="KW-1185">Reference proteome</keyword>
<dbReference type="RefSeq" id="WP_076556173.1">
    <property type="nucleotide sequence ID" value="NZ_FTNU01000024.1"/>
</dbReference>
<evidence type="ECO:0008006" key="3">
    <source>
        <dbReference type="Google" id="ProtNLM"/>
    </source>
</evidence>
<protein>
    <recommendedName>
        <fullName evidence="3">Phage tail assembly chaperone protein, E, or 41 or 14</fullName>
    </recommendedName>
</protein>
<dbReference type="EMBL" id="FTNU01000024">
    <property type="protein sequence ID" value="SIS08439.1"/>
    <property type="molecule type" value="Genomic_DNA"/>
</dbReference>
<sequence>MSKFTRDTLLKAIAKPAKPKQVTVGDQSFYIRKISVKEQSELAKLNDGKDADVFQGVANLALVGLSDEDGNQLLTTDDLDAVLQMPVEMLFGLADQINHFNGFNKTVETAEKN</sequence>